<feature type="domain" description="PHA accumulation regulator DNA-binding N-terminal" evidence="3">
    <location>
        <begin position="12"/>
        <end position="72"/>
    </location>
</feature>
<protein>
    <submittedName>
        <fullName evidence="4">Polyhydroxyalkanoate synthesis repressor PhaR</fullName>
    </submittedName>
</protein>
<reference evidence="5" key="1">
    <citation type="journal article" date="2019" name="Int. J. Syst. Evol. Microbiol.">
        <title>The Global Catalogue of Microorganisms (GCM) 10K type strain sequencing project: providing services to taxonomists for standard genome sequencing and annotation.</title>
        <authorList>
            <consortium name="The Broad Institute Genomics Platform"/>
            <consortium name="The Broad Institute Genome Sequencing Center for Infectious Disease"/>
            <person name="Wu L."/>
            <person name="Ma J."/>
        </authorList>
    </citation>
    <scope>NUCLEOTIDE SEQUENCE [LARGE SCALE GENOMIC DNA]</scope>
    <source>
        <strain evidence="5">JCM 17843</strain>
    </source>
</reference>
<sequence>MAQKKQDADCVIIKKYANRRLYNTETSSYVTLDHLAQLVRDGRDFVVRDAKSGDDITRAVLAQIIFEQESRGQEMLPIPFLRQLIGFYGDRLQGMVPGYLQTSMDAFSQNQEHMRAAFENSLNPAQAMSMLDEAARKNMQVFEQTFKMFNPFADKTPAATSPGTKADSRPSQAPTASEGKIDALEKQLAAMQSQLDEMRKK</sequence>
<dbReference type="Pfam" id="PF05233">
    <property type="entry name" value="PHB_acc"/>
    <property type="match status" value="1"/>
</dbReference>
<feature type="region of interest" description="Disordered" evidence="1">
    <location>
        <begin position="153"/>
        <end position="180"/>
    </location>
</feature>
<dbReference type="Proteomes" id="UP000602381">
    <property type="component" value="Unassembled WGS sequence"/>
</dbReference>
<dbReference type="EMBL" id="BMOV01000004">
    <property type="protein sequence ID" value="GGO11004.1"/>
    <property type="molecule type" value="Genomic_DNA"/>
</dbReference>
<evidence type="ECO:0000313" key="4">
    <source>
        <dbReference type="EMBL" id="GGO11004.1"/>
    </source>
</evidence>
<evidence type="ECO:0000256" key="1">
    <source>
        <dbReference type="SAM" id="MobiDB-lite"/>
    </source>
</evidence>
<gene>
    <name evidence="4" type="ORF">GCM10007972_14410</name>
</gene>
<proteinExistence type="predicted"/>
<evidence type="ECO:0000259" key="3">
    <source>
        <dbReference type="Pfam" id="PF07879"/>
    </source>
</evidence>
<dbReference type="InterPro" id="IPR010134">
    <property type="entry name" value="PHA_reg_PhaR"/>
</dbReference>
<dbReference type="InterPro" id="IPR007897">
    <property type="entry name" value="PHB_accumulat"/>
</dbReference>
<evidence type="ECO:0000259" key="2">
    <source>
        <dbReference type="Pfam" id="PF05233"/>
    </source>
</evidence>
<dbReference type="NCBIfam" id="TIGR01848">
    <property type="entry name" value="PHA_reg_PhaR"/>
    <property type="match status" value="1"/>
</dbReference>
<keyword evidence="5" id="KW-1185">Reference proteome</keyword>
<dbReference type="InterPro" id="IPR012909">
    <property type="entry name" value="PHA_DNA-bd_N"/>
</dbReference>
<feature type="compositionally biased region" description="Polar residues" evidence="1">
    <location>
        <begin position="158"/>
        <end position="175"/>
    </location>
</feature>
<dbReference type="Pfam" id="PF07879">
    <property type="entry name" value="PHB_acc_N"/>
    <property type="match status" value="1"/>
</dbReference>
<comment type="caution">
    <text evidence="4">The sequence shown here is derived from an EMBL/GenBank/DDBJ whole genome shotgun (WGS) entry which is preliminary data.</text>
</comment>
<accession>A0ABQ2LCX1</accession>
<organism evidence="4 5">
    <name type="scientific">Iodidimonas muriae</name>
    <dbReference type="NCBI Taxonomy" id="261467"/>
    <lineage>
        <taxon>Bacteria</taxon>
        <taxon>Pseudomonadati</taxon>
        <taxon>Pseudomonadota</taxon>
        <taxon>Alphaproteobacteria</taxon>
        <taxon>Iodidimonadales</taxon>
        <taxon>Iodidimonadaceae</taxon>
        <taxon>Iodidimonas</taxon>
    </lineage>
</organism>
<dbReference type="RefSeq" id="WP_150005307.1">
    <property type="nucleotide sequence ID" value="NZ_BMOV01000004.1"/>
</dbReference>
<evidence type="ECO:0000313" key="5">
    <source>
        <dbReference type="Proteomes" id="UP000602381"/>
    </source>
</evidence>
<feature type="domain" description="PHB accumulation regulatory" evidence="2">
    <location>
        <begin position="76"/>
        <end position="115"/>
    </location>
</feature>
<name>A0ABQ2LCX1_9PROT</name>